<dbReference type="Pfam" id="PF17848">
    <property type="entry name" value="Zn_ribbon_ACC"/>
    <property type="match status" value="1"/>
</dbReference>
<evidence type="ECO:0000256" key="10">
    <source>
        <dbReference type="ARBA" id="ARBA00023098"/>
    </source>
</evidence>
<comment type="caution">
    <text evidence="15">The sequence shown here is derived from an EMBL/GenBank/DDBJ whole genome shotgun (WGS) entry which is preliminary data.</text>
</comment>
<comment type="subcellular location">
    <subcellularLocation>
        <location evidence="1 13">Cytoplasm</location>
    </subcellularLocation>
</comment>
<evidence type="ECO:0000256" key="5">
    <source>
        <dbReference type="ARBA" id="ARBA00022741"/>
    </source>
</evidence>
<keyword evidence="5 13" id="KW-0547">Nucleotide-binding</keyword>
<dbReference type="InterPro" id="IPR034733">
    <property type="entry name" value="AcCoA_carboxyl_beta"/>
</dbReference>
<dbReference type="HAMAP" id="MF_01395">
    <property type="entry name" value="AcetylCoA_CT_beta"/>
    <property type="match status" value="1"/>
</dbReference>
<keyword evidence="8 13" id="KW-0862">Zinc</keyword>
<gene>
    <name evidence="13" type="primary">accD</name>
    <name evidence="15" type="ORF">GMA92_14355</name>
</gene>
<dbReference type="RefSeq" id="WP_006783663.1">
    <property type="nucleotide sequence ID" value="NZ_CAJJOK010000001.1"/>
</dbReference>
<dbReference type="EMBL" id="WMQE01000044">
    <property type="protein sequence ID" value="MTK22588.1"/>
    <property type="molecule type" value="Genomic_DNA"/>
</dbReference>
<dbReference type="InterPro" id="IPR041010">
    <property type="entry name" value="Znf-ACC"/>
</dbReference>
<evidence type="ECO:0000256" key="7">
    <source>
        <dbReference type="ARBA" id="ARBA00022832"/>
    </source>
</evidence>
<evidence type="ECO:0000256" key="8">
    <source>
        <dbReference type="ARBA" id="ARBA00022833"/>
    </source>
</evidence>
<organism evidence="15 16">
    <name type="scientific">Turicibacter sanguinis</name>
    <dbReference type="NCBI Taxonomy" id="154288"/>
    <lineage>
        <taxon>Bacteria</taxon>
        <taxon>Bacillati</taxon>
        <taxon>Bacillota</taxon>
        <taxon>Erysipelotrichia</taxon>
        <taxon>Erysipelotrichales</taxon>
        <taxon>Turicibacteraceae</taxon>
        <taxon>Turicibacter</taxon>
    </lineage>
</organism>
<dbReference type="InterPro" id="IPR000438">
    <property type="entry name" value="Acetyl_CoA_COase_Trfase_b_su"/>
</dbReference>
<dbReference type="GO" id="GO:0009317">
    <property type="term" value="C:acetyl-CoA carboxylase complex"/>
    <property type="evidence" value="ECO:0007669"/>
    <property type="project" value="InterPro"/>
</dbReference>
<dbReference type="NCBIfam" id="TIGR00515">
    <property type="entry name" value="accD"/>
    <property type="match status" value="1"/>
</dbReference>
<dbReference type="PRINTS" id="PR01070">
    <property type="entry name" value="ACCCTRFRASEB"/>
</dbReference>
<dbReference type="GeneID" id="60058525"/>
<proteinExistence type="inferred from homology"/>
<feature type="binding site" evidence="13">
    <location>
        <position position="28"/>
    </location>
    <ligand>
        <name>Zn(2+)</name>
        <dbReference type="ChEBI" id="CHEBI:29105"/>
    </ligand>
</feature>
<keyword evidence="11 13" id="KW-0275">Fatty acid biosynthesis</keyword>
<keyword evidence="7 13" id="KW-0276">Fatty acid metabolism</keyword>
<feature type="domain" description="CoA carboxyltransferase N-terminal" evidence="14">
    <location>
        <begin position="24"/>
        <end position="280"/>
    </location>
</feature>
<dbReference type="GO" id="GO:0008270">
    <property type="term" value="F:zinc ion binding"/>
    <property type="evidence" value="ECO:0007669"/>
    <property type="project" value="UniProtKB-UniRule"/>
</dbReference>
<accession>A0A9X5APL4</accession>
<feature type="zinc finger region" description="C4-type" evidence="13">
    <location>
        <begin position="28"/>
        <end position="50"/>
    </location>
</feature>
<evidence type="ECO:0000256" key="2">
    <source>
        <dbReference type="ARBA" id="ARBA00022516"/>
    </source>
</evidence>
<evidence type="ECO:0000259" key="14">
    <source>
        <dbReference type="PROSITE" id="PS50980"/>
    </source>
</evidence>
<dbReference type="Pfam" id="PF01039">
    <property type="entry name" value="Carboxyl_trans"/>
    <property type="match status" value="1"/>
</dbReference>
<dbReference type="GO" id="GO:2001295">
    <property type="term" value="P:malonyl-CoA biosynthetic process"/>
    <property type="evidence" value="ECO:0007669"/>
    <property type="project" value="UniProtKB-UniRule"/>
</dbReference>
<keyword evidence="6 13" id="KW-0863">Zinc-finger</keyword>
<feature type="binding site" evidence="13">
    <location>
        <position position="50"/>
    </location>
    <ligand>
        <name>Zn(2+)</name>
        <dbReference type="ChEBI" id="CHEBI:29105"/>
    </ligand>
</feature>
<comment type="subunit">
    <text evidence="13">Acetyl-CoA carboxylase is a heterohexamer composed of biotin carboxyl carrier protein (AccB), biotin carboxylase (AccC) and two subunits each of ACCase subunit alpha (AccA) and ACCase subunit beta (AccD).</text>
</comment>
<dbReference type="InterPro" id="IPR011762">
    <property type="entry name" value="COA_CT_N"/>
</dbReference>
<evidence type="ECO:0000256" key="3">
    <source>
        <dbReference type="ARBA" id="ARBA00022679"/>
    </source>
</evidence>
<dbReference type="Proteomes" id="UP000487649">
    <property type="component" value="Unassembled WGS sequence"/>
</dbReference>
<evidence type="ECO:0000256" key="11">
    <source>
        <dbReference type="ARBA" id="ARBA00023160"/>
    </source>
</evidence>
<dbReference type="PROSITE" id="PS50980">
    <property type="entry name" value="COA_CT_NTER"/>
    <property type="match status" value="1"/>
</dbReference>
<comment type="function">
    <text evidence="12 13">Component of the acetyl coenzyme A carboxylase (ACC) complex. Biotin carboxylase (BC) catalyzes the carboxylation of biotin on its carrier protein (BCCP) and then the CO(2) group is transferred by the transcarboxylase to acetyl-CoA to form malonyl-CoA.</text>
</comment>
<sequence length="280" mass="30908">MGFFLQRQKKSKPVAKKRDINDGIYTKCETCKEVLPVKQLHANLHVCPKCEFHHRMSAMTRIESLVDEGTFKELNQKLISKNPLSFPGYEKKINNLMEENQINEAVVTGIAKLDGQTVAIGVMDSYFMMASMGSVVGEKVTRLIETATSKKLPLVLVCASGGARMQEGMYSLMQMAKTSAAIAKHNEAGLLYISVLTQPTMGGVTASFATLGDIILAEKGAAIGFAGRRVVEQTIKQSLPEHFQTAEFLQEKGLVDKVVNRKELKQTLSTIIKWHEGSEN</sequence>
<keyword evidence="13" id="KW-0963">Cytoplasm</keyword>
<dbReference type="Gene3D" id="3.90.226.10">
    <property type="entry name" value="2-enoyl-CoA Hydratase, Chain A, domain 1"/>
    <property type="match status" value="1"/>
</dbReference>
<evidence type="ECO:0000256" key="1">
    <source>
        <dbReference type="ARBA" id="ARBA00004496"/>
    </source>
</evidence>
<evidence type="ECO:0000313" key="16">
    <source>
        <dbReference type="Proteomes" id="UP000487649"/>
    </source>
</evidence>
<dbReference type="AlphaFoldDB" id="A0A9X5APL4"/>
<dbReference type="GO" id="GO:0005524">
    <property type="term" value="F:ATP binding"/>
    <property type="evidence" value="ECO:0007669"/>
    <property type="project" value="UniProtKB-KW"/>
</dbReference>
<dbReference type="SUPFAM" id="SSF52096">
    <property type="entry name" value="ClpP/crotonase"/>
    <property type="match status" value="1"/>
</dbReference>
<dbReference type="OrthoDB" id="9803706at2"/>
<comment type="cofactor">
    <cofactor evidence="13">
        <name>Zn(2+)</name>
        <dbReference type="ChEBI" id="CHEBI:29105"/>
    </cofactor>
    <text evidence="13">Binds 1 zinc ion per subunit.</text>
</comment>
<keyword evidence="4 13" id="KW-0479">Metal-binding</keyword>
<dbReference type="InterPro" id="IPR029045">
    <property type="entry name" value="ClpP/crotonase-like_dom_sf"/>
</dbReference>
<evidence type="ECO:0000256" key="9">
    <source>
        <dbReference type="ARBA" id="ARBA00022840"/>
    </source>
</evidence>
<dbReference type="EC" id="2.1.3.15" evidence="13"/>
<evidence type="ECO:0000256" key="12">
    <source>
        <dbReference type="ARBA" id="ARBA00025280"/>
    </source>
</evidence>
<dbReference type="GO" id="GO:0003989">
    <property type="term" value="F:acetyl-CoA carboxylase activity"/>
    <property type="evidence" value="ECO:0007669"/>
    <property type="project" value="InterPro"/>
</dbReference>
<evidence type="ECO:0000256" key="6">
    <source>
        <dbReference type="ARBA" id="ARBA00022771"/>
    </source>
</evidence>
<comment type="pathway">
    <text evidence="13">Lipid metabolism; malonyl-CoA biosynthesis; malonyl-CoA from acetyl-CoA: step 1/1.</text>
</comment>
<dbReference type="GO" id="GO:0006633">
    <property type="term" value="P:fatty acid biosynthetic process"/>
    <property type="evidence" value="ECO:0007669"/>
    <property type="project" value="UniProtKB-KW"/>
</dbReference>
<comment type="catalytic activity">
    <reaction evidence="13">
        <text>N(6)-carboxybiotinyl-L-lysyl-[protein] + acetyl-CoA = N(6)-biotinyl-L-lysyl-[protein] + malonyl-CoA</text>
        <dbReference type="Rhea" id="RHEA:54728"/>
        <dbReference type="Rhea" id="RHEA-COMP:10505"/>
        <dbReference type="Rhea" id="RHEA-COMP:10506"/>
        <dbReference type="ChEBI" id="CHEBI:57288"/>
        <dbReference type="ChEBI" id="CHEBI:57384"/>
        <dbReference type="ChEBI" id="CHEBI:83144"/>
        <dbReference type="ChEBI" id="CHEBI:83145"/>
        <dbReference type="EC" id="2.1.3.15"/>
    </reaction>
</comment>
<name>A0A9X5APL4_9FIRM</name>
<reference evidence="15 16" key="1">
    <citation type="journal article" date="2019" name="Nat. Med.">
        <title>A library of human gut bacterial isolates paired with longitudinal multiomics data enables mechanistic microbiome research.</title>
        <authorList>
            <person name="Poyet M."/>
            <person name="Groussin M."/>
            <person name="Gibbons S.M."/>
            <person name="Avila-Pacheco J."/>
            <person name="Jiang X."/>
            <person name="Kearney S.M."/>
            <person name="Perrotta A.R."/>
            <person name="Berdy B."/>
            <person name="Zhao S."/>
            <person name="Lieberman T.D."/>
            <person name="Swanson P.K."/>
            <person name="Smith M."/>
            <person name="Roesemann S."/>
            <person name="Alexander J.E."/>
            <person name="Rich S.A."/>
            <person name="Livny J."/>
            <person name="Vlamakis H."/>
            <person name="Clish C."/>
            <person name="Bullock K."/>
            <person name="Deik A."/>
            <person name="Scott J."/>
            <person name="Pierce K.A."/>
            <person name="Xavier R.J."/>
            <person name="Alm E.J."/>
        </authorList>
    </citation>
    <scope>NUCLEOTIDE SEQUENCE [LARGE SCALE GENOMIC DNA]</scope>
    <source>
        <strain evidence="15 16">BIOML-A198</strain>
    </source>
</reference>
<evidence type="ECO:0000256" key="13">
    <source>
        <dbReference type="HAMAP-Rule" id="MF_01395"/>
    </source>
</evidence>
<evidence type="ECO:0000256" key="4">
    <source>
        <dbReference type="ARBA" id="ARBA00022723"/>
    </source>
</evidence>
<keyword evidence="3 13" id="KW-0808">Transferase</keyword>
<feature type="binding site" evidence="13">
    <location>
        <position position="47"/>
    </location>
    <ligand>
        <name>Zn(2+)</name>
        <dbReference type="ChEBI" id="CHEBI:29105"/>
    </ligand>
</feature>
<protein>
    <recommendedName>
        <fullName evidence="13">Acetyl-coenzyme A carboxylase carboxyl transferase subunit beta</fullName>
        <shortName evidence="13">ACCase subunit beta</shortName>
        <shortName evidence="13">Acetyl-CoA carboxylase carboxyltransferase subunit beta</shortName>
        <ecNumber evidence="13">2.1.3.15</ecNumber>
    </recommendedName>
</protein>
<dbReference type="PANTHER" id="PTHR42995:SF5">
    <property type="entry name" value="ACETYL-COENZYME A CARBOXYLASE CARBOXYL TRANSFERASE SUBUNIT BETA, CHLOROPLASTIC"/>
    <property type="match status" value="1"/>
</dbReference>
<keyword evidence="10 13" id="KW-0443">Lipid metabolism</keyword>
<keyword evidence="15" id="KW-0436">Ligase</keyword>
<feature type="binding site" evidence="13">
    <location>
        <position position="31"/>
    </location>
    <ligand>
        <name>Zn(2+)</name>
        <dbReference type="ChEBI" id="CHEBI:29105"/>
    </ligand>
</feature>
<comment type="similarity">
    <text evidence="13">Belongs to the AccD/PCCB family.</text>
</comment>
<dbReference type="PANTHER" id="PTHR42995">
    <property type="entry name" value="ACETYL-COENZYME A CARBOXYLASE CARBOXYL TRANSFERASE SUBUNIT BETA, CHLOROPLASTIC"/>
    <property type="match status" value="1"/>
</dbReference>
<keyword evidence="2 13" id="KW-0444">Lipid biosynthesis</keyword>
<evidence type="ECO:0000313" key="15">
    <source>
        <dbReference type="EMBL" id="MTK22588.1"/>
    </source>
</evidence>
<keyword evidence="9 13" id="KW-0067">ATP-binding</keyword>
<dbReference type="GO" id="GO:0016743">
    <property type="term" value="F:carboxyl- or carbamoyltransferase activity"/>
    <property type="evidence" value="ECO:0007669"/>
    <property type="project" value="UniProtKB-UniRule"/>
</dbReference>